<keyword evidence="1" id="KW-0812">Transmembrane</keyword>
<protein>
    <submittedName>
        <fullName evidence="2">Uncharacterized protein</fullName>
    </submittedName>
</protein>
<gene>
    <name evidence="2" type="ORF">TCEL_01553</name>
</gene>
<sequence>MQIPLPQVMPKFTVFRLIAGLIIKLVGLWGYYFLLIGLTVILSSRYIIKAYKNQNYETCFLIVIFMFILIGGIIALVNN</sequence>
<feature type="transmembrane region" description="Helical" evidence="1">
    <location>
        <begin position="60"/>
        <end position="77"/>
    </location>
</feature>
<accession>R7RNM7</accession>
<dbReference type="AlphaFoldDB" id="R7RNM7"/>
<keyword evidence="1" id="KW-1133">Transmembrane helix</keyword>
<dbReference type="eggNOG" id="ENOG50349C1">
    <property type="taxonomic scope" value="Bacteria"/>
</dbReference>
<keyword evidence="3" id="KW-1185">Reference proteome</keyword>
<comment type="caution">
    <text evidence="2">The sequence shown here is derived from an EMBL/GenBank/DDBJ whole genome shotgun (WGS) entry which is preliminary data.</text>
</comment>
<name>R7RNM7_9CLOT</name>
<reference evidence="2" key="1">
    <citation type="submission" date="2013-03" db="EMBL/GenBank/DDBJ databases">
        <title>Draft genome sequence of the hydrogen-ethanol-producing anaerobic alkalithermophilic Caloramator celere.</title>
        <authorList>
            <person name="Ciranna A."/>
            <person name="Larjo A."/>
            <person name="Kivisto A."/>
            <person name="Santala V."/>
            <person name="Roos C."/>
            <person name="Karp M."/>
        </authorList>
    </citation>
    <scope>NUCLEOTIDE SEQUENCE [LARGE SCALE GENOMIC DNA]</scope>
    <source>
        <strain evidence="2">DSM 8682</strain>
    </source>
</reference>
<dbReference type="RefSeq" id="WP_018660975.1">
    <property type="nucleotide sequence ID" value="NZ_HF952018.1"/>
</dbReference>
<feature type="transmembrane region" description="Helical" evidence="1">
    <location>
        <begin position="29"/>
        <end position="48"/>
    </location>
</feature>
<keyword evidence="1" id="KW-0472">Membrane</keyword>
<dbReference type="Proteomes" id="UP000014923">
    <property type="component" value="Unassembled WGS sequence"/>
</dbReference>
<dbReference type="OrthoDB" id="9898906at2"/>
<evidence type="ECO:0000313" key="2">
    <source>
        <dbReference type="EMBL" id="CDF57639.1"/>
    </source>
</evidence>
<dbReference type="EMBL" id="CAVN010000088">
    <property type="protein sequence ID" value="CDF57639.1"/>
    <property type="molecule type" value="Genomic_DNA"/>
</dbReference>
<evidence type="ECO:0000256" key="1">
    <source>
        <dbReference type="SAM" id="Phobius"/>
    </source>
</evidence>
<proteinExistence type="predicted"/>
<evidence type="ECO:0000313" key="3">
    <source>
        <dbReference type="Proteomes" id="UP000014923"/>
    </source>
</evidence>
<organism evidence="2 3">
    <name type="scientific">Thermobrachium celere DSM 8682</name>
    <dbReference type="NCBI Taxonomy" id="941824"/>
    <lineage>
        <taxon>Bacteria</taxon>
        <taxon>Bacillati</taxon>
        <taxon>Bacillota</taxon>
        <taxon>Clostridia</taxon>
        <taxon>Eubacteriales</taxon>
        <taxon>Clostridiaceae</taxon>
        <taxon>Thermobrachium</taxon>
    </lineage>
</organism>
<dbReference type="HOGENOM" id="CLU_2604882_0_0_9"/>